<gene>
    <name evidence="1" type="ORF">Glove_299g41</name>
</gene>
<reference evidence="1 2" key="1">
    <citation type="submission" date="2018-08" db="EMBL/GenBank/DDBJ databases">
        <title>Genome and evolution of the arbuscular mycorrhizal fungus Diversispora epigaea (formerly Glomus versiforme) and its bacterial endosymbionts.</title>
        <authorList>
            <person name="Sun X."/>
            <person name="Fei Z."/>
            <person name="Harrison M."/>
        </authorList>
    </citation>
    <scope>NUCLEOTIDE SEQUENCE [LARGE SCALE GENOMIC DNA]</scope>
    <source>
        <strain evidence="1 2">IT104</strain>
    </source>
</reference>
<protein>
    <submittedName>
        <fullName evidence="1">Uncharacterized protein</fullName>
    </submittedName>
</protein>
<name>A0A397I200_9GLOM</name>
<dbReference type="EMBL" id="PQFF01000273">
    <property type="protein sequence ID" value="RHZ67826.1"/>
    <property type="molecule type" value="Genomic_DNA"/>
</dbReference>
<dbReference type="Proteomes" id="UP000266861">
    <property type="component" value="Unassembled WGS sequence"/>
</dbReference>
<sequence>MFKKCLINVLFEVGNQKVVCHLDPGFLGPSMCADKFSRRSKGKAIVIPVYKFNNNLIHPILTNVLEQRTIRVGGINNYIGKNAYLAKDIARLRLSVKPALKKEKANGIVQCPVSGLAYLIFFGDIFNGCMGNDNTPSSRS</sequence>
<organism evidence="1 2">
    <name type="scientific">Diversispora epigaea</name>
    <dbReference type="NCBI Taxonomy" id="1348612"/>
    <lineage>
        <taxon>Eukaryota</taxon>
        <taxon>Fungi</taxon>
        <taxon>Fungi incertae sedis</taxon>
        <taxon>Mucoromycota</taxon>
        <taxon>Glomeromycotina</taxon>
        <taxon>Glomeromycetes</taxon>
        <taxon>Diversisporales</taxon>
        <taxon>Diversisporaceae</taxon>
        <taxon>Diversispora</taxon>
    </lineage>
</organism>
<keyword evidence="2" id="KW-1185">Reference proteome</keyword>
<comment type="caution">
    <text evidence="1">The sequence shown here is derived from an EMBL/GenBank/DDBJ whole genome shotgun (WGS) entry which is preliminary data.</text>
</comment>
<evidence type="ECO:0000313" key="2">
    <source>
        <dbReference type="Proteomes" id="UP000266861"/>
    </source>
</evidence>
<evidence type="ECO:0000313" key="1">
    <source>
        <dbReference type="EMBL" id="RHZ67826.1"/>
    </source>
</evidence>
<dbReference type="AlphaFoldDB" id="A0A397I200"/>
<proteinExistence type="predicted"/>
<accession>A0A397I200</accession>